<organism evidence="3 4">
    <name type="scientific">Rhizophagus clarus</name>
    <dbReference type="NCBI Taxonomy" id="94130"/>
    <lineage>
        <taxon>Eukaryota</taxon>
        <taxon>Fungi</taxon>
        <taxon>Fungi incertae sedis</taxon>
        <taxon>Mucoromycota</taxon>
        <taxon>Glomeromycotina</taxon>
        <taxon>Glomeromycetes</taxon>
        <taxon>Glomerales</taxon>
        <taxon>Glomeraceae</taxon>
        <taxon>Rhizophagus</taxon>
    </lineage>
</organism>
<dbReference type="AlphaFoldDB" id="A0A8H3LNW8"/>
<reference evidence="3" key="1">
    <citation type="submission" date="2019-10" db="EMBL/GenBank/DDBJ databases">
        <title>Conservation and host-specific expression of non-tandemly repeated heterogenous ribosome RNA gene in arbuscular mycorrhizal fungi.</title>
        <authorList>
            <person name="Maeda T."/>
            <person name="Kobayashi Y."/>
            <person name="Nakagawa T."/>
            <person name="Ezawa T."/>
            <person name="Yamaguchi K."/>
            <person name="Bino T."/>
            <person name="Nishimoto Y."/>
            <person name="Shigenobu S."/>
            <person name="Kawaguchi M."/>
        </authorList>
    </citation>
    <scope>NUCLEOTIDE SEQUENCE</scope>
    <source>
        <strain evidence="3">HR1</strain>
    </source>
</reference>
<evidence type="ECO:0000313" key="3">
    <source>
        <dbReference type="EMBL" id="GES88768.1"/>
    </source>
</evidence>
<evidence type="ECO:0000256" key="1">
    <source>
        <dbReference type="SAM" id="Coils"/>
    </source>
</evidence>
<proteinExistence type="predicted"/>
<feature type="region of interest" description="Disordered" evidence="2">
    <location>
        <begin position="576"/>
        <end position="604"/>
    </location>
</feature>
<accession>A0A8H3LNW8</accession>
<gene>
    <name evidence="3" type="ORF">RCL2_001569600</name>
</gene>
<comment type="caution">
    <text evidence="3">The sequence shown here is derived from an EMBL/GenBank/DDBJ whole genome shotgun (WGS) entry which is preliminary data.</text>
</comment>
<dbReference type="EMBL" id="BLAL01000182">
    <property type="protein sequence ID" value="GES88768.1"/>
    <property type="molecule type" value="Genomic_DNA"/>
</dbReference>
<feature type="compositionally biased region" description="Acidic residues" evidence="2">
    <location>
        <begin position="392"/>
        <end position="405"/>
    </location>
</feature>
<feature type="compositionally biased region" description="Polar residues" evidence="2">
    <location>
        <begin position="587"/>
        <end position="597"/>
    </location>
</feature>
<evidence type="ECO:0000313" key="4">
    <source>
        <dbReference type="Proteomes" id="UP000615446"/>
    </source>
</evidence>
<protein>
    <submittedName>
        <fullName evidence="3">Uncharacterized protein</fullName>
    </submittedName>
</protein>
<sequence length="604" mass="69294">MNELKVEIERLENASEEEIVELKSKIFNLKSRLYQAKKNVQDKEKYISDLEKRLEESEEQSRQKEQNLQQDLIRKQKRRYDAETIHNNKIIRRQNAEGVEQMAIADLHQLQTNARNQNNPLLNIAEARRLPVLKLMAPALAKFQPYIGHMTVLKTANAEDFDNAVKYDILKSMMGRKYAPAWLRTKYQRETVGNQQSAILRLTQERYQPYDTPNTYEARIRPLLLGVADNDEQVQGFLKSHLTGDFYTWMRGANPGSINTFFTKLKNMWLECGQNLSGRIPEKLNQFANQVQALPSINPVSYSLSQVTPVFQPAFTKDDIQKAIQDTLTQQKTENQALEDLDSDYPVKPFQRSHPQRSNVSTKIDRVEEGINETHESSYFTPLKPIVPPDSNSEENDGNDYDEDNNMWTGYDPLLSPAMRKMCLSQKAQEKQSKKDEWFSFLQYLNASINDLSISESFLDNTSEFDGFNLATAEALGWKIDKPSKFLVKGNSEYISEALGWYTDVAITLRDEKGKPIVTIIGNYACIDNGEPKPMLWLGVTGIRKVKGISYLTNNRFHIENHEKTYTISIFSKAPVVKDPPKEDQDQVSTDSSSPTSEDFKKNA</sequence>
<feature type="coiled-coil region" evidence="1">
    <location>
        <begin position="1"/>
        <end position="74"/>
    </location>
</feature>
<dbReference type="Proteomes" id="UP000615446">
    <property type="component" value="Unassembled WGS sequence"/>
</dbReference>
<evidence type="ECO:0000256" key="2">
    <source>
        <dbReference type="SAM" id="MobiDB-lite"/>
    </source>
</evidence>
<keyword evidence="1" id="KW-0175">Coiled coil</keyword>
<feature type="region of interest" description="Disordered" evidence="2">
    <location>
        <begin position="380"/>
        <end position="405"/>
    </location>
</feature>
<name>A0A8H3LNW8_9GLOM</name>